<dbReference type="Pfam" id="PF10988">
    <property type="entry name" value="DUF2807"/>
    <property type="match status" value="1"/>
</dbReference>
<evidence type="ECO:0000313" key="2">
    <source>
        <dbReference type="EMBL" id="RYM31463.1"/>
    </source>
</evidence>
<reference evidence="2 3" key="1">
    <citation type="submission" date="2019-02" db="EMBL/GenBank/DDBJ databases">
        <title>Genome sequence of the sea-ice species Brumimicrobium glaciale.</title>
        <authorList>
            <person name="Bowman J.P."/>
        </authorList>
    </citation>
    <scope>NUCLEOTIDE SEQUENCE [LARGE SCALE GENOMIC DNA]</scope>
    <source>
        <strain evidence="2 3">IC156</strain>
    </source>
</reference>
<keyword evidence="3" id="KW-1185">Reference proteome</keyword>
<dbReference type="PROSITE" id="PS51257">
    <property type="entry name" value="PROKAR_LIPOPROTEIN"/>
    <property type="match status" value="1"/>
</dbReference>
<protein>
    <recommendedName>
        <fullName evidence="1">Putative auto-transporter adhesin head GIN domain-containing protein</fullName>
    </recommendedName>
</protein>
<dbReference type="EMBL" id="SETE01000008">
    <property type="protein sequence ID" value="RYM31463.1"/>
    <property type="molecule type" value="Genomic_DNA"/>
</dbReference>
<accession>A0A4Q4KEH1</accession>
<dbReference type="Proteomes" id="UP000293952">
    <property type="component" value="Unassembled WGS sequence"/>
</dbReference>
<comment type="caution">
    <text evidence="2">The sequence shown here is derived from an EMBL/GenBank/DDBJ whole genome shotgun (WGS) entry which is preliminary data.</text>
</comment>
<dbReference type="Gene3D" id="2.160.20.120">
    <property type="match status" value="1"/>
</dbReference>
<feature type="domain" description="Putative auto-transporter adhesin head GIN" evidence="1">
    <location>
        <begin position="51"/>
        <end position="231"/>
    </location>
</feature>
<sequence>MEMKTYLLLFGVILFFSCKKAEDRKCLKFAGDESERIVNVDIDIDTLFLYDNLYYSLIQGEEAKVVLSGGENLLSHINLDFSNGTLTITDENKCKFLRSYKNKIHAKIYVDSISYIYYEGGKELKSIDTLRSNEMRLIIRDGAGSTDLTLRNGYTSAIVTHGFGDFTLRGSTQIGFLNCNTNSFCDTRSFQVVDELIVKSNTVGKMLINANQTKLFADILQRGNIEYVGYPTSISLNSFGEGQLIDLNN</sequence>
<dbReference type="AlphaFoldDB" id="A0A4Q4KEH1"/>
<gene>
    <name evidence="2" type="ORF">ERX46_16275</name>
</gene>
<organism evidence="2 3">
    <name type="scientific">Brumimicrobium glaciale</name>
    <dbReference type="NCBI Taxonomy" id="200475"/>
    <lineage>
        <taxon>Bacteria</taxon>
        <taxon>Pseudomonadati</taxon>
        <taxon>Bacteroidota</taxon>
        <taxon>Flavobacteriia</taxon>
        <taxon>Flavobacteriales</taxon>
        <taxon>Crocinitomicaceae</taxon>
        <taxon>Brumimicrobium</taxon>
    </lineage>
</organism>
<evidence type="ECO:0000313" key="3">
    <source>
        <dbReference type="Proteomes" id="UP000293952"/>
    </source>
</evidence>
<dbReference type="InterPro" id="IPR021255">
    <property type="entry name" value="DUF2807"/>
</dbReference>
<dbReference type="OrthoDB" id="1466971at2"/>
<name>A0A4Q4KEH1_9FLAO</name>
<proteinExistence type="predicted"/>
<evidence type="ECO:0000259" key="1">
    <source>
        <dbReference type="Pfam" id="PF10988"/>
    </source>
</evidence>